<dbReference type="RefSeq" id="WP_231326642.1">
    <property type="nucleotide sequence ID" value="NZ_CP088156.1"/>
</dbReference>
<evidence type="ECO:0000256" key="2">
    <source>
        <dbReference type="ARBA" id="ARBA00023125"/>
    </source>
</evidence>
<dbReference type="InterPro" id="IPR036693">
    <property type="entry name" value="TF_LuxR_autoind-bd_dom_sf"/>
</dbReference>
<keyword evidence="6" id="KW-1185">Reference proteome</keyword>
<dbReference type="InterPro" id="IPR025737">
    <property type="entry name" value="FApF"/>
</dbReference>
<dbReference type="Proteomes" id="UP001431010">
    <property type="component" value="Chromosome"/>
</dbReference>
<evidence type="ECO:0000313" key="5">
    <source>
        <dbReference type="EMBL" id="UFZ07189.1"/>
    </source>
</evidence>
<evidence type="ECO:0000256" key="3">
    <source>
        <dbReference type="ARBA" id="ARBA00023163"/>
    </source>
</evidence>
<sequence>MGAAIGGCAITAAGQAAAYEFGSPGWAQKPGITLGGGSAGTPPPGLYSFNQVFTYQAKIVGPGAPNVGGASTPFHAAVEANGLLWVPGWTFLGATYDAVVVQPWIMADVGAPVNINLVGMHNTFIVPAELSWKLGDSGVFIKAGLGMYVPDGTIAGANGLASIGNPWWTFQPNLVVSYLKDGWNLTANFYREINTRNTITNYRSGDVFRAEFTAAKTIGNWTVGPIGYYIGQVTNDTSSAFYGGAINTNRYALWAAGGLVGYNFGPAALHVWATKEFAASASGGTAGPPGIDTASITRGYSVFASLSFRLRYQQLDPVIRRARLDHDLFGWTSGAAVPPGTKDQRRFFEEAVFFGIRGGVTVSIRGGFGRMSAFTLTGVACAEHLGRLSLAVMRSHLDADASFGSWRRMYRAGPLAFQSEAPGPDTGPARKLLARDCRRDDTRGFSN</sequence>
<dbReference type="Pfam" id="PF13557">
    <property type="entry name" value="Phenol_MetA_deg"/>
    <property type="match status" value="1"/>
</dbReference>
<dbReference type="Gene3D" id="3.30.450.80">
    <property type="entry name" value="Transcription factor LuxR-like, autoinducer-binding domain"/>
    <property type="match status" value="1"/>
</dbReference>
<dbReference type="EMBL" id="CP088156">
    <property type="protein sequence ID" value="UFZ07189.1"/>
    <property type="molecule type" value="Genomic_DNA"/>
</dbReference>
<accession>A0ABY3RIW0</accession>
<protein>
    <submittedName>
        <fullName evidence="5">Transporter</fullName>
    </submittedName>
</protein>
<organism evidence="5 6">
    <name type="scientific">Bradyrhizobium ontarionense</name>
    <dbReference type="NCBI Taxonomy" id="2898149"/>
    <lineage>
        <taxon>Bacteria</taxon>
        <taxon>Pseudomonadati</taxon>
        <taxon>Pseudomonadota</taxon>
        <taxon>Alphaproteobacteria</taxon>
        <taxon>Hyphomicrobiales</taxon>
        <taxon>Nitrobacteraceae</taxon>
        <taxon>Bradyrhizobium</taxon>
    </lineage>
</organism>
<dbReference type="Pfam" id="PF03472">
    <property type="entry name" value="Autoind_bind"/>
    <property type="match status" value="1"/>
</dbReference>
<name>A0ABY3RIW0_9BRAD</name>
<gene>
    <name evidence="5" type="ORF">LQG66_13160</name>
</gene>
<evidence type="ECO:0000259" key="4">
    <source>
        <dbReference type="Pfam" id="PF03472"/>
    </source>
</evidence>
<feature type="domain" description="Transcription factor LuxR-like autoinducer-binding" evidence="4">
    <location>
        <begin position="305"/>
        <end position="381"/>
    </location>
</feature>
<keyword evidence="2" id="KW-0238">DNA-binding</keyword>
<dbReference type="SUPFAM" id="SSF75516">
    <property type="entry name" value="Pheromone-binding domain of LuxR-like quorum-sensing transcription factors"/>
    <property type="match status" value="1"/>
</dbReference>
<reference evidence="5" key="1">
    <citation type="journal article" date="2024" name="Antonie Van Leeuwenhoek">
        <title>Bradyrhizobium ontarionense sp. nov., a novel bacterial symbiont isolated from Aeschynomene indica (Indian jointvetch), harbours photosynthesis, nitrogen fixation and nitrous oxide (N2O) reductase genes.</title>
        <authorList>
            <person name="Bromfield E.S.P."/>
            <person name="Cloutier S."/>
        </authorList>
    </citation>
    <scope>NUCLEOTIDE SEQUENCE</scope>
    <source>
        <strain evidence="5">A19</strain>
    </source>
</reference>
<keyword evidence="1" id="KW-0805">Transcription regulation</keyword>
<proteinExistence type="predicted"/>
<evidence type="ECO:0000313" key="6">
    <source>
        <dbReference type="Proteomes" id="UP001431010"/>
    </source>
</evidence>
<keyword evidence="3" id="KW-0804">Transcription</keyword>
<evidence type="ECO:0000256" key="1">
    <source>
        <dbReference type="ARBA" id="ARBA00023015"/>
    </source>
</evidence>
<dbReference type="InterPro" id="IPR005143">
    <property type="entry name" value="TF_LuxR_autoind-bd_dom"/>
</dbReference>